<dbReference type="RefSeq" id="WP_205180233.1">
    <property type="nucleotide sequence ID" value="NZ_JAFBFH010000040.1"/>
</dbReference>
<protein>
    <submittedName>
        <fullName evidence="1">Uncharacterized protein</fullName>
    </submittedName>
</protein>
<accession>A0ABS2RD00</accession>
<dbReference type="EMBL" id="JAFBFH010000040">
    <property type="protein sequence ID" value="MBM7717210.1"/>
    <property type="molecule type" value="Genomic_DNA"/>
</dbReference>
<keyword evidence="2" id="KW-1185">Reference proteome</keyword>
<sequence>MRMKPIKLFSLEEVGRDELNNPIVEPVLIGLYKGVISQWSIEEIALLDREVTKNQRKLLTDAPRIVINQAQRVEVDGETYSLLEVKKDFQRWRLCHVKADSP</sequence>
<proteinExistence type="predicted"/>
<dbReference type="Proteomes" id="UP000823485">
    <property type="component" value="Unassembled WGS sequence"/>
</dbReference>
<evidence type="ECO:0000313" key="2">
    <source>
        <dbReference type="Proteomes" id="UP000823485"/>
    </source>
</evidence>
<name>A0ABS2RD00_9BACI</name>
<evidence type="ECO:0000313" key="1">
    <source>
        <dbReference type="EMBL" id="MBM7717210.1"/>
    </source>
</evidence>
<gene>
    <name evidence="1" type="ORF">JOC94_004235</name>
</gene>
<reference evidence="1 2" key="1">
    <citation type="submission" date="2021-01" db="EMBL/GenBank/DDBJ databases">
        <title>Genomic Encyclopedia of Type Strains, Phase IV (KMG-IV): sequencing the most valuable type-strain genomes for metagenomic binning, comparative biology and taxonomic classification.</title>
        <authorList>
            <person name="Goeker M."/>
        </authorList>
    </citation>
    <scope>NUCLEOTIDE SEQUENCE [LARGE SCALE GENOMIC DNA]</scope>
    <source>
        <strain evidence="1 2">DSM 105453</strain>
    </source>
</reference>
<comment type="caution">
    <text evidence="1">The sequence shown here is derived from an EMBL/GenBank/DDBJ whole genome shotgun (WGS) entry which is preliminary data.</text>
</comment>
<organism evidence="1 2">
    <name type="scientific">Siminovitchia thermophila</name>
    <dbReference type="NCBI Taxonomy" id="1245522"/>
    <lineage>
        <taxon>Bacteria</taxon>
        <taxon>Bacillati</taxon>
        <taxon>Bacillota</taxon>
        <taxon>Bacilli</taxon>
        <taxon>Bacillales</taxon>
        <taxon>Bacillaceae</taxon>
        <taxon>Siminovitchia</taxon>
    </lineage>
</organism>